<feature type="transmembrane region" description="Helical" evidence="5">
    <location>
        <begin position="174"/>
        <end position="191"/>
    </location>
</feature>
<feature type="transmembrane region" description="Helical" evidence="5">
    <location>
        <begin position="130"/>
        <end position="154"/>
    </location>
</feature>
<dbReference type="RefSeq" id="WP_073027834.1">
    <property type="nucleotide sequence ID" value="NZ_FQXJ01000003.1"/>
</dbReference>
<evidence type="ECO:0000256" key="5">
    <source>
        <dbReference type="SAM" id="Phobius"/>
    </source>
</evidence>
<dbReference type="EMBL" id="FQXJ01000003">
    <property type="protein sequence ID" value="SHH29750.1"/>
    <property type="molecule type" value="Genomic_DNA"/>
</dbReference>
<evidence type="ECO:0000259" key="6">
    <source>
        <dbReference type="Pfam" id="PF04932"/>
    </source>
</evidence>
<feature type="domain" description="O-antigen ligase-related" evidence="6">
    <location>
        <begin position="203"/>
        <end position="343"/>
    </location>
</feature>
<proteinExistence type="predicted"/>
<evidence type="ECO:0000313" key="7">
    <source>
        <dbReference type="EMBL" id="SHH29750.1"/>
    </source>
</evidence>
<dbReference type="GO" id="GO:0016874">
    <property type="term" value="F:ligase activity"/>
    <property type="evidence" value="ECO:0007669"/>
    <property type="project" value="UniProtKB-KW"/>
</dbReference>
<dbReference type="InterPro" id="IPR007016">
    <property type="entry name" value="O-antigen_ligase-rel_domated"/>
</dbReference>
<feature type="transmembrane region" description="Helical" evidence="5">
    <location>
        <begin position="69"/>
        <end position="89"/>
    </location>
</feature>
<organism evidence="7 8">
    <name type="scientific">Desulfosporosinus lacus DSM 15449</name>
    <dbReference type="NCBI Taxonomy" id="1121420"/>
    <lineage>
        <taxon>Bacteria</taxon>
        <taxon>Bacillati</taxon>
        <taxon>Bacillota</taxon>
        <taxon>Clostridia</taxon>
        <taxon>Eubacteriales</taxon>
        <taxon>Desulfitobacteriaceae</taxon>
        <taxon>Desulfosporosinus</taxon>
    </lineage>
</organism>
<gene>
    <name evidence="7" type="ORF">SAMN02746098_00659</name>
</gene>
<feature type="transmembrane region" description="Helical" evidence="5">
    <location>
        <begin position="203"/>
        <end position="233"/>
    </location>
</feature>
<name>A0A1M5RU89_9FIRM</name>
<feature type="transmembrane region" description="Helical" evidence="5">
    <location>
        <begin position="363"/>
        <end position="379"/>
    </location>
</feature>
<feature type="transmembrane region" description="Helical" evidence="5">
    <location>
        <begin position="245"/>
        <end position="266"/>
    </location>
</feature>
<protein>
    <submittedName>
        <fullName evidence="7">O-antigen ligase</fullName>
    </submittedName>
</protein>
<evidence type="ECO:0000256" key="1">
    <source>
        <dbReference type="ARBA" id="ARBA00004141"/>
    </source>
</evidence>
<sequence>MKRWGDWIIPLFFALVPWDISKVLFPPYQSGAETPTSLTFLRIGMILLLAWGAVRFVQLGIGKTLKRLAGVPLIWAVIPLFIAVLVSLITSLQPQTTINEGVRLLLLFAVGISMALGADRKTVFDRVFKVIFAMATLTAIIGLAQYLSGNWIWGGGINISGVRRVNASFIDPNLFARYLNISILGTLLLLVRREWFLNIGTALALLIQVAALGVTFSRTGWLTLLIGIVIIALSSAKNPRTPWSILGLGGVGAIAIYLIPSIRIRFETLFTGMSALGQREHLIKGGWAMFIENPLTGVGLGNFQWAIEQPYHYLVPWSDAVTRSHTSLITVAAEMGILGLVSMFVFLIIIASMNLRVLNQMNSFAQAILISIFVVWLSSQGEGRFFEDPMVWAFWGLSLAIQWKPWGEGWDG</sequence>
<keyword evidence="7" id="KW-0436">Ligase</keyword>
<dbReference type="GO" id="GO:0016020">
    <property type="term" value="C:membrane"/>
    <property type="evidence" value="ECO:0007669"/>
    <property type="project" value="UniProtKB-SubCell"/>
</dbReference>
<dbReference type="InterPro" id="IPR051533">
    <property type="entry name" value="WaaL-like"/>
</dbReference>
<comment type="subcellular location">
    <subcellularLocation>
        <location evidence="1">Membrane</location>
        <topology evidence="1">Multi-pass membrane protein</topology>
    </subcellularLocation>
</comment>
<dbReference type="PANTHER" id="PTHR37422">
    <property type="entry name" value="TEICHURONIC ACID BIOSYNTHESIS PROTEIN TUAE"/>
    <property type="match status" value="1"/>
</dbReference>
<feature type="transmembrane region" description="Helical" evidence="5">
    <location>
        <begin position="7"/>
        <end position="25"/>
    </location>
</feature>
<dbReference type="Proteomes" id="UP000183954">
    <property type="component" value="Unassembled WGS sequence"/>
</dbReference>
<dbReference type="STRING" id="1121420.SAMN02746098_00659"/>
<evidence type="ECO:0000256" key="3">
    <source>
        <dbReference type="ARBA" id="ARBA00022989"/>
    </source>
</evidence>
<feature type="transmembrane region" description="Helical" evidence="5">
    <location>
        <begin position="327"/>
        <end position="351"/>
    </location>
</feature>
<keyword evidence="4 5" id="KW-0472">Membrane</keyword>
<evidence type="ECO:0000313" key="8">
    <source>
        <dbReference type="Proteomes" id="UP000183954"/>
    </source>
</evidence>
<dbReference type="PANTHER" id="PTHR37422:SF13">
    <property type="entry name" value="LIPOPOLYSACCHARIDE BIOSYNTHESIS PROTEIN PA4999-RELATED"/>
    <property type="match status" value="1"/>
</dbReference>
<keyword evidence="3 5" id="KW-1133">Transmembrane helix</keyword>
<feature type="transmembrane region" description="Helical" evidence="5">
    <location>
        <begin position="37"/>
        <end position="57"/>
    </location>
</feature>
<accession>A0A1M5RU89</accession>
<dbReference type="Pfam" id="PF04932">
    <property type="entry name" value="Wzy_C"/>
    <property type="match status" value="1"/>
</dbReference>
<dbReference type="OrthoDB" id="9806320at2"/>
<reference evidence="8" key="1">
    <citation type="submission" date="2016-11" db="EMBL/GenBank/DDBJ databases">
        <authorList>
            <person name="Varghese N."/>
            <person name="Submissions S."/>
        </authorList>
    </citation>
    <scope>NUCLEOTIDE SEQUENCE [LARGE SCALE GENOMIC DNA]</scope>
    <source>
        <strain evidence="8">DSM 15449</strain>
    </source>
</reference>
<keyword evidence="2 5" id="KW-0812">Transmembrane</keyword>
<dbReference type="AlphaFoldDB" id="A0A1M5RU89"/>
<evidence type="ECO:0000256" key="4">
    <source>
        <dbReference type="ARBA" id="ARBA00023136"/>
    </source>
</evidence>
<feature type="transmembrane region" description="Helical" evidence="5">
    <location>
        <begin position="101"/>
        <end position="118"/>
    </location>
</feature>
<evidence type="ECO:0000256" key="2">
    <source>
        <dbReference type="ARBA" id="ARBA00022692"/>
    </source>
</evidence>
<keyword evidence="8" id="KW-1185">Reference proteome</keyword>